<keyword evidence="2" id="KW-0732">Signal</keyword>
<evidence type="ECO:0000256" key="2">
    <source>
        <dbReference type="SAM" id="SignalP"/>
    </source>
</evidence>
<dbReference type="OrthoDB" id="10648909at2759"/>
<dbReference type="AlphaFoldDB" id="A0A1W0WGS7"/>
<proteinExistence type="predicted"/>
<evidence type="ECO:0000313" key="4">
    <source>
        <dbReference type="Proteomes" id="UP000192578"/>
    </source>
</evidence>
<dbReference type="SUPFAM" id="SSF52058">
    <property type="entry name" value="L domain-like"/>
    <property type="match status" value="1"/>
</dbReference>
<gene>
    <name evidence="3" type="ORF">BV898_11382</name>
</gene>
<feature type="region of interest" description="Disordered" evidence="1">
    <location>
        <begin position="171"/>
        <end position="206"/>
    </location>
</feature>
<sequence>MAPTSACLVAIVVGLLAVTFSAQAQGPTGVTSTPSTQSVAILQNVSQAVRETLMASQAPAMIMTNVQPPPPQAIPASPPPAVAVFPAVIIAHPVAAPAVSPQPSAVSQAGSDSVVTVATLPLLSPMATPGAAAVQLPVGALAPVPPPVQSMTGQLSVSGAPDQTVAAVNGTSGVAPAKPMGNSTRTGRADLDVSTPPTQPTPAPLSIAGCNPPEILQAAFNCLLYQCPTLNHRKLICTNANTQNIRGAFALFNNTNPNQYPNTTKILPIYVQLNGGAVNLTSDLFSLIANQIGKLELNQVNLGAGGLPDNVFASLDVMTVLELDGVLLDKISAGSFRGMDKLQSLTLNNLTTLEALQNGTFDAVMAAGSPLRCLNINVSSPRFTCTCAGSMWIKPSLANADKINANSANWTDMYGVSSPLKGKCDVNLVCNGNSSAPLLGKDITDRNTTCPAPPPPTPAPTVVVTNATVAATPAATPKKPDTGAAGMTVASATLLLASVTLTHFLHY</sequence>
<dbReference type="InterPro" id="IPR032675">
    <property type="entry name" value="LRR_dom_sf"/>
</dbReference>
<keyword evidence="4" id="KW-1185">Reference proteome</keyword>
<dbReference type="EMBL" id="MTYJ01000105">
    <property type="protein sequence ID" value="OQV14405.1"/>
    <property type="molecule type" value="Genomic_DNA"/>
</dbReference>
<reference evidence="4" key="1">
    <citation type="submission" date="2017-01" db="EMBL/GenBank/DDBJ databases">
        <title>Comparative genomics of anhydrobiosis in the tardigrade Hypsibius dujardini.</title>
        <authorList>
            <person name="Yoshida Y."/>
            <person name="Koutsovoulos G."/>
            <person name="Laetsch D."/>
            <person name="Stevens L."/>
            <person name="Kumar S."/>
            <person name="Horikawa D."/>
            <person name="Ishino K."/>
            <person name="Komine S."/>
            <person name="Tomita M."/>
            <person name="Blaxter M."/>
            <person name="Arakawa K."/>
        </authorList>
    </citation>
    <scope>NUCLEOTIDE SEQUENCE [LARGE SCALE GENOMIC DNA]</scope>
    <source>
        <strain evidence="4">Z151</strain>
    </source>
</reference>
<comment type="caution">
    <text evidence="3">The sequence shown here is derived from an EMBL/GenBank/DDBJ whole genome shotgun (WGS) entry which is preliminary data.</text>
</comment>
<name>A0A1W0WGS7_HYPEX</name>
<dbReference type="Proteomes" id="UP000192578">
    <property type="component" value="Unassembled WGS sequence"/>
</dbReference>
<evidence type="ECO:0000313" key="3">
    <source>
        <dbReference type="EMBL" id="OQV14405.1"/>
    </source>
</evidence>
<dbReference type="Gene3D" id="3.80.10.10">
    <property type="entry name" value="Ribonuclease Inhibitor"/>
    <property type="match status" value="1"/>
</dbReference>
<protein>
    <submittedName>
        <fullName evidence="3">Uncharacterized protein</fullName>
    </submittedName>
</protein>
<organism evidence="3 4">
    <name type="scientific">Hypsibius exemplaris</name>
    <name type="common">Freshwater tardigrade</name>
    <dbReference type="NCBI Taxonomy" id="2072580"/>
    <lineage>
        <taxon>Eukaryota</taxon>
        <taxon>Metazoa</taxon>
        <taxon>Ecdysozoa</taxon>
        <taxon>Tardigrada</taxon>
        <taxon>Eutardigrada</taxon>
        <taxon>Parachela</taxon>
        <taxon>Hypsibioidea</taxon>
        <taxon>Hypsibiidae</taxon>
        <taxon>Hypsibius</taxon>
    </lineage>
</organism>
<feature type="signal peptide" evidence="2">
    <location>
        <begin position="1"/>
        <end position="24"/>
    </location>
</feature>
<accession>A0A1W0WGS7</accession>
<feature type="chain" id="PRO_5012415859" evidence="2">
    <location>
        <begin position="25"/>
        <end position="507"/>
    </location>
</feature>
<evidence type="ECO:0000256" key="1">
    <source>
        <dbReference type="SAM" id="MobiDB-lite"/>
    </source>
</evidence>